<dbReference type="Proteomes" id="UP000219338">
    <property type="component" value="Unassembled WGS sequence"/>
</dbReference>
<feature type="compositionally biased region" description="Low complexity" evidence="1">
    <location>
        <begin position="648"/>
        <end position="660"/>
    </location>
</feature>
<feature type="compositionally biased region" description="Low complexity" evidence="1">
    <location>
        <begin position="326"/>
        <end position="335"/>
    </location>
</feature>
<dbReference type="PANTHER" id="PTHR11188:SF17">
    <property type="entry name" value="FI21816P1"/>
    <property type="match status" value="1"/>
</dbReference>
<dbReference type="GO" id="GO:0005829">
    <property type="term" value="C:cytosol"/>
    <property type="evidence" value="ECO:0007669"/>
    <property type="project" value="TreeGrafter"/>
</dbReference>
<dbReference type="GO" id="GO:0070086">
    <property type="term" value="P:ubiquitin-dependent endocytosis"/>
    <property type="evidence" value="ECO:0007669"/>
    <property type="project" value="TreeGrafter"/>
</dbReference>
<evidence type="ECO:0000313" key="4">
    <source>
        <dbReference type="Proteomes" id="UP000219338"/>
    </source>
</evidence>
<evidence type="ECO:0000256" key="1">
    <source>
        <dbReference type="SAM" id="MobiDB-lite"/>
    </source>
</evidence>
<dbReference type="OMA" id="HYAFTEV"/>
<dbReference type="GO" id="GO:0031625">
    <property type="term" value="F:ubiquitin protein ligase binding"/>
    <property type="evidence" value="ECO:0007669"/>
    <property type="project" value="TreeGrafter"/>
</dbReference>
<dbReference type="InterPro" id="IPR050357">
    <property type="entry name" value="Arrestin_domain-protein"/>
</dbReference>
<dbReference type="GO" id="GO:0030674">
    <property type="term" value="F:protein-macromolecule adaptor activity"/>
    <property type="evidence" value="ECO:0007669"/>
    <property type="project" value="TreeGrafter"/>
</dbReference>
<dbReference type="STRING" id="47428.A0A284QKN6"/>
<sequence length="753" mass="82201">MAFLYTRPPSPLPRDSFPNNLETDDEFHSHPAYSSNAHFPEGDMRDKERPRLEIILDKDCIFLKGTGVDVEPARLSGHVALYLAEPTSIKEITLQFRGKARLPVPANESMSINSSPLTYIVCNHEWSFLEGEKKHSHTLKPGRHFFPFQLQLGGSLPSSISTGVNGGASVAYKLRAHAVRPGLSHNLQTFLPVTLIRSFAPEALEYQQTLEIENTWPEKLMYSIMIPHKAWAAGDVLTALVKFSPLSKGVGVLSITTTVQETTKVYARAGAQESSRTVATVRHEIVGGKAVEVQEHRWRPSPTTPGHSLPTTPNLTHSLSSSPRNSTHSGSSGGYFSHHASSASLTEAGLSNITASSSTSTDQTENLEMSDDDVVTYLTFPLPLHISPTHALEPIIVSHRIRWSILILNLDGHTSELRCSLPLHLLDYRLLEEARLHTSATRRLLLGGPEVPPEELQDDMELPSYTAHVRDRVANMFLPESATMRVTNPWVHGGISPTIVSNAGAETLSSPWPRSTSGNSTPLEAHLLAHLPHAPGSDDSTPLDWVNSELLLSLSEEDPPTLSVNSRQPPPHPTHSPSDHTDSNPATRPSSGRPSRLSSRSASPDRGFHVAGPHETYLHSGNASRNIHGLFKTSMKPFTSLAHPHWLSSRSNSHSSIAESQRQAAVTARPPVHLSDPNSGTALLHRAFTEVPDYNIAARGFIGGVPPLTSMRGLPSYEDVERSQSDSDLAARFPRLDVANSPTMMMTRASSSP</sequence>
<feature type="region of interest" description="Disordered" evidence="1">
    <location>
        <begin position="1"/>
        <end position="44"/>
    </location>
</feature>
<dbReference type="InterPro" id="IPR011022">
    <property type="entry name" value="Arrestin_C-like"/>
</dbReference>
<dbReference type="Gene3D" id="2.60.40.640">
    <property type="match status" value="1"/>
</dbReference>
<dbReference type="OrthoDB" id="2333384at2759"/>
<reference evidence="4" key="1">
    <citation type="journal article" date="2017" name="Nat. Ecol. Evol.">
        <title>Genome expansion and lineage-specific genetic innovations in the forest pathogenic fungi Armillaria.</title>
        <authorList>
            <person name="Sipos G."/>
            <person name="Prasanna A.N."/>
            <person name="Walter M.C."/>
            <person name="O'Connor E."/>
            <person name="Balint B."/>
            <person name="Krizsan K."/>
            <person name="Kiss B."/>
            <person name="Hess J."/>
            <person name="Varga T."/>
            <person name="Slot J."/>
            <person name="Riley R."/>
            <person name="Boka B."/>
            <person name="Rigling D."/>
            <person name="Barry K."/>
            <person name="Lee J."/>
            <person name="Mihaltcheva S."/>
            <person name="LaButti K."/>
            <person name="Lipzen A."/>
            <person name="Waldron R."/>
            <person name="Moloney N.M."/>
            <person name="Sperisen C."/>
            <person name="Kredics L."/>
            <person name="Vagvoelgyi C."/>
            <person name="Patrignani A."/>
            <person name="Fitzpatrick D."/>
            <person name="Nagy I."/>
            <person name="Doyle S."/>
            <person name="Anderson J.B."/>
            <person name="Grigoriev I.V."/>
            <person name="Gueldener U."/>
            <person name="Muensterkoetter M."/>
            <person name="Nagy L.G."/>
        </authorList>
    </citation>
    <scope>NUCLEOTIDE SEQUENCE [LARGE SCALE GENOMIC DNA]</scope>
    <source>
        <strain evidence="4">C18/9</strain>
    </source>
</reference>
<dbReference type="Pfam" id="PF00339">
    <property type="entry name" value="Arrestin_N"/>
    <property type="match status" value="1"/>
</dbReference>
<dbReference type="EMBL" id="FUEG01000001">
    <property type="protein sequence ID" value="SJK97046.1"/>
    <property type="molecule type" value="Genomic_DNA"/>
</dbReference>
<feature type="compositionally biased region" description="Low complexity" evidence="1">
    <location>
        <begin position="588"/>
        <end position="605"/>
    </location>
</feature>
<dbReference type="InterPro" id="IPR011021">
    <property type="entry name" value="Arrestin-like_N"/>
</dbReference>
<dbReference type="AlphaFoldDB" id="A0A284QKN6"/>
<protein>
    <recommendedName>
        <fullName evidence="2">Arrestin C-terminal-like domain-containing protein</fullName>
    </recommendedName>
</protein>
<proteinExistence type="predicted"/>
<evidence type="ECO:0000313" key="3">
    <source>
        <dbReference type="EMBL" id="SJK97046.1"/>
    </source>
</evidence>
<dbReference type="SMART" id="SM01017">
    <property type="entry name" value="Arrestin_C"/>
    <property type="match status" value="1"/>
</dbReference>
<dbReference type="InterPro" id="IPR014752">
    <property type="entry name" value="Arrestin-like_C"/>
</dbReference>
<evidence type="ECO:0000259" key="2">
    <source>
        <dbReference type="SMART" id="SM01017"/>
    </source>
</evidence>
<name>A0A284QKN6_ARMOS</name>
<dbReference type="InterPro" id="IPR014756">
    <property type="entry name" value="Ig_E-set"/>
</dbReference>
<feature type="region of interest" description="Disordered" evidence="1">
    <location>
        <begin position="646"/>
        <end position="678"/>
    </location>
</feature>
<feature type="region of interest" description="Disordered" evidence="1">
    <location>
        <begin position="291"/>
        <end position="335"/>
    </location>
</feature>
<gene>
    <name evidence="3" type="ORF">ARMOST_00296</name>
</gene>
<dbReference type="SUPFAM" id="SSF81296">
    <property type="entry name" value="E set domains"/>
    <property type="match status" value="1"/>
</dbReference>
<organism evidence="3 4">
    <name type="scientific">Armillaria ostoyae</name>
    <name type="common">Armillaria root rot fungus</name>
    <dbReference type="NCBI Taxonomy" id="47428"/>
    <lineage>
        <taxon>Eukaryota</taxon>
        <taxon>Fungi</taxon>
        <taxon>Dikarya</taxon>
        <taxon>Basidiomycota</taxon>
        <taxon>Agaricomycotina</taxon>
        <taxon>Agaricomycetes</taxon>
        <taxon>Agaricomycetidae</taxon>
        <taxon>Agaricales</taxon>
        <taxon>Marasmiineae</taxon>
        <taxon>Physalacriaceae</taxon>
        <taxon>Armillaria</taxon>
    </lineage>
</organism>
<feature type="compositionally biased region" description="Polar residues" evidence="1">
    <location>
        <begin position="304"/>
        <end position="325"/>
    </location>
</feature>
<dbReference type="GO" id="GO:0005886">
    <property type="term" value="C:plasma membrane"/>
    <property type="evidence" value="ECO:0007669"/>
    <property type="project" value="TreeGrafter"/>
</dbReference>
<accession>A0A284QKN6</accession>
<feature type="region of interest" description="Disordered" evidence="1">
    <location>
        <begin position="556"/>
        <end position="620"/>
    </location>
</feature>
<feature type="domain" description="Arrestin C-terminal-like" evidence="2">
    <location>
        <begin position="216"/>
        <end position="430"/>
    </location>
</feature>
<keyword evidence="4" id="KW-1185">Reference proteome</keyword>
<dbReference type="PANTHER" id="PTHR11188">
    <property type="entry name" value="ARRESTIN DOMAIN CONTAINING PROTEIN"/>
    <property type="match status" value="1"/>
</dbReference>